<dbReference type="EMBL" id="WUMK01000017">
    <property type="protein sequence ID" value="MXN49217.1"/>
    <property type="molecule type" value="Genomic_DNA"/>
</dbReference>
<evidence type="ECO:0000313" key="4">
    <source>
        <dbReference type="Proteomes" id="UP000435802"/>
    </source>
</evidence>
<reference evidence="3 4" key="1">
    <citation type="submission" date="2019-12" db="EMBL/GenBank/DDBJ databases">
        <title>Shinella kummerowiae sp. nov., a symbiotic bacterium isolated from root nodules of the herbal legume Kummerowia stipulacea.</title>
        <authorList>
            <person name="Gao J."/>
        </authorList>
    </citation>
    <scope>NUCLEOTIDE SEQUENCE [LARGE SCALE GENOMIC DNA]</scope>
    <source>
        <strain evidence="3 4">CCBAU 25048</strain>
    </source>
</reference>
<name>A0A6N8SLP6_9HYPH</name>
<keyword evidence="1" id="KW-0472">Membrane</keyword>
<feature type="domain" description="DUF2231" evidence="2">
    <location>
        <begin position="18"/>
        <end position="127"/>
    </location>
</feature>
<dbReference type="AlphaFoldDB" id="A0A6N8SLP6"/>
<keyword evidence="1" id="KW-0812">Transmembrane</keyword>
<dbReference type="Proteomes" id="UP000435802">
    <property type="component" value="Unassembled WGS sequence"/>
</dbReference>
<evidence type="ECO:0000259" key="2">
    <source>
        <dbReference type="Pfam" id="PF09990"/>
    </source>
</evidence>
<dbReference type="Pfam" id="PF09990">
    <property type="entry name" value="DUF2231"/>
    <property type="match status" value="1"/>
</dbReference>
<evidence type="ECO:0000313" key="3">
    <source>
        <dbReference type="EMBL" id="MXN49217.1"/>
    </source>
</evidence>
<protein>
    <recommendedName>
        <fullName evidence="2">DUF2231 domain-containing protein</fullName>
    </recommendedName>
</protein>
<dbReference type="OrthoDB" id="2873672at2"/>
<feature type="transmembrane region" description="Helical" evidence="1">
    <location>
        <begin position="12"/>
        <end position="35"/>
    </location>
</feature>
<proteinExistence type="predicted"/>
<feature type="transmembrane region" description="Helical" evidence="1">
    <location>
        <begin position="107"/>
        <end position="126"/>
    </location>
</feature>
<feature type="transmembrane region" description="Helical" evidence="1">
    <location>
        <begin position="47"/>
        <end position="69"/>
    </location>
</feature>
<sequence length="133" mass="14355">MLVSHPLSYAVYRFFSSFPIACFFLALLTDVAFWQTTNLIWLHFSEWLLLAGLVFGAVAIIVALIALVARWYGPTWFGLLGQGTAFALAVLNSFIHTADGWTAVMPYGLTVSIATVLVMAVAGLAGRRGGANV</sequence>
<comment type="caution">
    <text evidence="3">The sequence shown here is derived from an EMBL/GenBank/DDBJ whole genome shotgun (WGS) entry which is preliminary data.</text>
</comment>
<organism evidence="3 4">
    <name type="scientific">Shinella kummerowiae</name>
    <dbReference type="NCBI Taxonomy" id="417745"/>
    <lineage>
        <taxon>Bacteria</taxon>
        <taxon>Pseudomonadati</taxon>
        <taxon>Pseudomonadota</taxon>
        <taxon>Alphaproteobacteria</taxon>
        <taxon>Hyphomicrobiales</taxon>
        <taxon>Rhizobiaceae</taxon>
        <taxon>Shinella</taxon>
    </lineage>
</organism>
<accession>A0A6N8SLP6</accession>
<keyword evidence="4" id="KW-1185">Reference proteome</keyword>
<dbReference type="InterPro" id="IPR019251">
    <property type="entry name" value="DUF2231_TM"/>
</dbReference>
<evidence type="ECO:0000256" key="1">
    <source>
        <dbReference type="SAM" id="Phobius"/>
    </source>
</evidence>
<keyword evidence="1" id="KW-1133">Transmembrane helix</keyword>
<gene>
    <name evidence="3" type="ORF">GR138_28880</name>
</gene>
<feature type="transmembrane region" description="Helical" evidence="1">
    <location>
        <begin position="76"/>
        <end position="95"/>
    </location>
</feature>